<gene>
    <name evidence="2" type="primary">33</name>
    <name evidence="2" type="ORF">SEA_DAUBENSKI_35</name>
</gene>
<evidence type="ECO:0000256" key="1">
    <source>
        <dbReference type="SAM" id="Coils"/>
    </source>
</evidence>
<name>A0A5Q2WIK3_9CAUD</name>
<dbReference type="KEGG" id="vg:65122747"/>
<protein>
    <submittedName>
        <fullName evidence="2">Uncharacterized protein</fullName>
    </submittedName>
</protein>
<dbReference type="Proteomes" id="UP000375470">
    <property type="component" value="Segment"/>
</dbReference>
<dbReference type="GeneID" id="65122747"/>
<reference evidence="2 3" key="1">
    <citation type="submission" date="2019-09" db="EMBL/GenBank/DDBJ databases">
        <authorList>
            <person name="Cummings J.R."/>
            <person name="Eaglin Z.M."/>
            <person name="Kluemper A.J."/>
            <person name="Powell E.A."/>
            <person name="Stamm J."/>
            <person name="Thompson S.A."/>
            <person name="Tolsma S."/>
            <person name="Caruso S.M."/>
            <person name="Garlena R.A."/>
            <person name="Russell D.A."/>
            <person name="Pope W.H."/>
            <person name="Jacobs-Se D."/>
            <person name="Hatfull G.F."/>
        </authorList>
    </citation>
    <scope>NUCLEOTIDE SEQUENCE [LARGE SCALE GENOMIC DNA]</scope>
</reference>
<evidence type="ECO:0000313" key="3">
    <source>
        <dbReference type="Proteomes" id="UP000375470"/>
    </source>
</evidence>
<dbReference type="RefSeq" id="YP_010104799.1">
    <property type="nucleotide sequence ID" value="NC_055822.1"/>
</dbReference>
<organism evidence="2 3">
    <name type="scientific">Streptomyces phage Daubenski</name>
    <dbReference type="NCBI Taxonomy" id="2653725"/>
    <lineage>
        <taxon>Viruses</taxon>
        <taxon>Duplodnaviria</taxon>
        <taxon>Heunggongvirae</taxon>
        <taxon>Uroviricota</taxon>
        <taxon>Caudoviricetes</taxon>
        <taxon>Stanwilliamsviridae</taxon>
        <taxon>Boydwoodruffvirinae</taxon>
        <taxon>Samistivirus</taxon>
        <taxon>Samistivirus daubenski</taxon>
    </lineage>
</organism>
<evidence type="ECO:0000313" key="2">
    <source>
        <dbReference type="EMBL" id="QGH76345.1"/>
    </source>
</evidence>
<proteinExistence type="predicted"/>
<accession>A0A5Q2WIK3</accession>
<feature type="coiled-coil region" evidence="1">
    <location>
        <begin position="23"/>
        <end position="51"/>
    </location>
</feature>
<sequence length="69" mass="7616">MKSRAETELIVLAVAYGMKQSTVEELIDEIKQDAVEADNAYENEVNNLRNAVEDAVHGVEAVLTNLRNA</sequence>
<dbReference type="EMBL" id="MN444876">
    <property type="protein sequence ID" value="QGH76345.1"/>
    <property type="molecule type" value="Genomic_DNA"/>
</dbReference>
<keyword evidence="1" id="KW-0175">Coiled coil</keyword>
<keyword evidence="3" id="KW-1185">Reference proteome</keyword>